<dbReference type="AlphaFoldDB" id="A0A086KHR9"/>
<accession>A0A086KHR9</accession>
<name>A0A086KHR9_TOXGO</name>
<protein>
    <submittedName>
        <fullName evidence="2">Uncharacterized protein</fullName>
    </submittedName>
</protein>
<dbReference type="Proteomes" id="UP000028837">
    <property type="component" value="Unassembled WGS sequence"/>
</dbReference>
<dbReference type="EMBL" id="AHZU02000469">
    <property type="protein sequence ID" value="KFG43937.1"/>
    <property type="molecule type" value="Genomic_DNA"/>
</dbReference>
<feature type="compositionally biased region" description="Basic and acidic residues" evidence="1">
    <location>
        <begin position="87"/>
        <end position="97"/>
    </location>
</feature>
<organism evidence="2 3">
    <name type="scientific">Toxoplasma gondii GAB2-2007-GAL-DOM2</name>
    <dbReference type="NCBI Taxonomy" id="1130820"/>
    <lineage>
        <taxon>Eukaryota</taxon>
        <taxon>Sar</taxon>
        <taxon>Alveolata</taxon>
        <taxon>Apicomplexa</taxon>
        <taxon>Conoidasida</taxon>
        <taxon>Coccidia</taxon>
        <taxon>Eucoccidiorida</taxon>
        <taxon>Eimeriorina</taxon>
        <taxon>Sarcocystidae</taxon>
        <taxon>Toxoplasma</taxon>
    </lineage>
</organism>
<sequence length="105" mass="11732">MQCSKTESCCRKVDVPIKGGSHICRFASMNGCLYLLAGTDYNMFVLQISANIRVTARPCTPLSSLHFLPFCLWHHHPRGTQSTVPKKQTDLPRKLALKESGQTQV</sequence>
<gene>
    <name evidence="2" type="ORF">TGDOM2_269413</name>
</gene>
<proteinExistence type="predicted"/>
<comment type="caution">
    <text evidence="2">The sequence shown here is derived from an EMBL/GenBank/DDBJ whole genome shotgun (WGS) entry which is preliminary data.</text>
</comment>
<evidence type="ECO:0000256" key="1">
    <source>
        <dbReference type="SAM" id="MobiDB-lite"/>
    </source>
</evidence>
<dbReference type="VEuPathDB" id="ToxoDB:TGDOM2_269413"/>
<evidence type="ECO:0000313" key="2">
    <source>
        <dbReference type="EMBL" id="KFG43937.1"/>
    </source>
</evidence>
<dbReference type="OrthoDB" id="10312215at2759"/>
<reference evidence="2 3" key="1">
    <citation type="submission" date="2014-02" db="EMBL/GenBank/DDBJ databases">
        <authorList>
            <person name="Sibley D."/>
            <person name="Venepally P."/>
            <person name="Karamycheva S."/>
            <person name="Hadjithomas M."/>
            <person name="Khan A."/>
            <person name="Brunk B."/>
            <person name="Roos D."/>
            <person name="Caler E."/>
            <person name="Lorenzi H."/>
        </authorList>
    </citation>
    <scope>NUCLEOTIDE SEQUENCE [LARGE SCALE GENOMIC DNA]</scope>
    <source>
        <strain evidence="2 3">GAB2-2007-GAL-DOM2</strain>
    </source>
</reference>
<evidence type="ECO:0000313" key="3">
    <source>
        <dbReference type="Proteomes" id="UP000028837"/>
    </source>
</evidence>
<feature type="region of interest" description="Disordered" evidence="1">
    <location>
        <begin position="79"/>
        <end position="105"/>
    </location>
</feature>